<gene>
    <name evidence="2" type="ORF">PMAYCL1PPCAC_11330</name>
</gene>
<reference evidence="3" key="1">
    <citation type="submission" date="2022-10" db="EMBL/GenBank/DDBJ databases">
        <title>Genome assembly of Pristionchus species.</title>
        <authorList>
            <person name="Yoshida K."/>
            <person name="Sommer R.J."/>
        </authorList>
    </citation>
    <scope>NUCLEOTIDE SEQUENCE [LARGE SCALE GENOMIC DNA]</scope>
    <source>
        <strain evidence="3">RS5460</strain>
    </source>
</reference>
<dbReference type="InterPro" id="IPR008974">
    <property type="entry name" value="TRAF-like"/>
</dbReference>
<proteinExistence type="predicted"/>
<accession>A0AAN5CDH9</accession>
<feature type="non-terminal residue" evidence="2">
    <location>
        <position position="225"/>
    </location>
</feature>
<name>A0AAN5CDH9_9BILA</name>
<feature type="domain" description="BTB" evidence="1">
    <location>
        <begin position="164"/>
        <end position="225"/>
    </location>
</feature>
<dbReference type="PANTHER" id="PTHR47022">
    <property type="entry name" value="BTB AND MATH DOMAIN-CONTAINING PROTEIN 36-RELATED"/>
    <property type="match status" value="1"/>
</dbReference>
<dbReference type="PANTHER" id="PTHR47022:SF1">
    <property type="entry name" value="BTB AND MATH DOMAIN-CONTAINING PROTEIN 36-RELATED"/>
    <property type="match status" value="1"/>
</dbReference>
<dbReference type="PROSITE" id="PS50097">
    <property type="entry name" value="BTB"/>
    <property type="match status" value="1"/>
</dbReference>
<dbReference type="Proteomes" id="UP001328107">
    <property type="component" value="Unassembled WGS sequence"/>
</dbReference>
<feature type="non-terminal residue" evidence="2">
    <location>
        <position position="1"/>
    </location>
</feature>
<organism evidence="2 3">
    <name type="scientific">Pristionchus mayeri</name>
    <dbReference type="NCBI Taxonomy" id="1317129"/>
    <lineage>
        <taxon>Eukaryota</taxon>
        <taxon>Metazoa</taxon>
        <taxon>Ecdysozoa</taxon>
        <taxon>Nematoda</taxon>
        <taxon>Chromadorea</taxon>
        <taxon>Rhabditida</taxon>
        <taxon>Rhabditina</taxon>
        <taxon>Diplogasteromorpha</taxon>
        <taxon>Diplogasteroidea</taxon>
        <taxon>Neodiplogasteridae</taxon>
        <taxon>Pristionchus</taxon>
    </lineage>
</organism>
<evidence type="ECO:0000259" key="1">
    <source>
        <dbReference type="PROSITE" id="PS50097"/>
    </source>
</evidence>
<evidence type="ECO:0000313" key="2">
    <source>
        <dbReference type="EMBL" id="GMR41135.1"/>
    </source>
</evidence>
<keyword evidence="3" id="KW-1185">Reference proteome</keyword>
<protein>
    <recommendedName>
        <fullName evidence="1">BTB domain-containing protein</fullName>
    </recommendedName>
</protein>
<dbReference type="EMBL" id="BTRK01000003">
    <property type="protein sequence ID" value="GMR41135.1"/>
    <property type="molecule type" value="Genomic_DNA"/>
</dbReference>
<evidence type="ECO:0000313" key="3">
    <source>
        <dbReference type="Proteomes" id="UP001328107"/>
    </source>
</evidence>
<dbReference type="Gene3D" id="2.60.210.10">
    <property type="entry name" value="Apoptosis, Tumor Necrosis Factor Receptor Associated Protein 2, Chain A"/>
    <property type="match status" value="1"/>
</dbReference>
<comment type="caution">
    <text evidence="2">The sequence shown here is derived from an EMBL/GenBank/DDBJ whole genome shotgun (WGS) entry which is preliminary data.</text>
</comment>
<dbReference type="AlphaFoldDB" id="A0AAN5CDH9"/>
<sequence>RFRVRFYVEPWRSDSLWSSKTVACSGIEWQMQAMIDPGCVLSDKAQPHTTTLDLYVQSSRSDCNGQCCSSSWKANVEGSLTIVNLKDNSRNIYREFSTEISEEKSRLEFKNAVECSCNYCTGERDCCLLDDSNCLTVEVRIQVKNAIGIEIPPAIDFLTPNDRTDAMFIVGEKTVHVIREEISKIAPALGQLFEAGNKYVVLEDVNNENFIDFLSVIYPSRAPIS</sequence>
<dbReference type="InterPro" id="IPR000210">
    <property type="entry name" value="BTB/POZ_dom"/>
</dbReference>